<sequence length="190" mass="21749">MRNTDVLAALLSQTPVKTASLPRDQRGIYGLIDHDQHLRYIGCTTREAENFHKRIHQRHRTGSETHSHYFSKIYNTGRMYRDRLTQQGDPDAKIAKDLRSAFIAEYCRAVYVPLEASELEIMALEAATIAIAPFENIRWNRATTMIYPEPTELVDALIAKLGLSRREVEALERQRLRFDHAVARSGLLAS</sequence>
<evidence type="ECO:0000313" key="1">
    <source>
        <dbReference type="EMBL" id="MCK8781889.1"/>
    </source>
</evidence>
<dbReference type="EMBL" id="JALPRY010000021">
    <property type="protein sequence ID" value="MCK8781889.1"/>
    <property type="molecule type" value="Genomic_DNA"/>
</dbReference>
<reference evidence="1 2" key="1">
    <citation type="submission" date="2022-04" db="EMBL/GenBank/DDBJ databases">
        <title>Rhizobium coralii sp. nov., isolated from coral Turbinaria peltata.</title>
        <authorList>
            <person name="Sun H."/>
        </authorList>
    </citation>
    <scope>NUCLEOTIDE SEQUENCE [LARGE SCALE GENOMIC DNA]</scope>
    <source>
        <strain evidence="1 2">NTR19</strain>
    </source>
</reference>
<comment type="caution">
    <text evidence="1">The sequence shown here is derived from an EMBL/GenBank/DDBJ whole genome shotgun (WGS) entry which is preliminary data.</text>
</comment>
<organism evidence="1 2">
    <name type="scientific">Neorhizobium turbinariae</name>
    <dbReference type="NCBI Taxonomy" id="2937795"/>
    <lineage>
        <taxon>Bacteria</taxon>
        <taxon>Pseudomonadati</taxon>
        <taxon>Pseudomonadota</taxon>
        <taxon>Alphaproteobacteria</taxon>
        <taxon>Hyphomicrobiales</taxon>
        <taxon>Rhizobiaceae</taxon>
        <taxon>Rhizobium/Agrobacterium group</taxon>
        <taxon>Neorhizobium</taxon>
    </lineage>
</organism>
<dbReference type="RefSeq" id="WP_248684277.1">
    <property type="nucleotide sequence ID" value="NZ_JALPRY010000021.1"/>
</dbReference>
<name>A0ABT0IVH6_9HYPH</name>
<protein>
    <recommendedName>
        <fullName evidence="3">GIY-YIG domain-containing protein</fullName>
    </recommendedName>
</protein>
<keyword evidence="2" id="KW-1185">Reference proteome</keyword>
<accession>A0ABT0IVH6</accession>
<evidence type="ECO:0008006" key="3">
    <source>
        <dbReference type="Google" id="ProtNLM"/>
    </source>
</evidence>
<dbReference type="Proteomes" id="UP001202827">
    <property type="component" value="Unassembled WGS sequence"/>
</dbReference>
<gene>
    <name evidence="1" type="ORF">M0654_18060</name>
</gene>
<evidence type="ECO:0000313" key="2">
    <source>
        <dbReference type="Proteomes" id="UP001202827"/>
    </source>
</evidence>
<proteinExistence type="predicted"/>